<evidence type="ECO:0000313" key="4">
    <source>
        <dbReference type="RefSeq" id="XP_013390076.1"/>
    </source>
</evidence>
<proteinExistence type="predicted"/>
<dbReference type="GO" id="GO:0016020">
    <property type="term" value="C:membrane"/>
    <property type="evidence" value="ECO:0007669"/>
    <property type="project" value="InterPro"/>
</dbReference>
<dbReference type="GeneID" id="106158571"/>
<dbReference type="Gene3D" id="2.60.120.200">
    <property type="match status" value="1"/>
</dbReference>
<reference evidence="4" key="1">
    <citation type="submission" date="2025-08" db="UniProtKB">
        <authorList>
            <consortium name="RefSeq"/>
        </authorList>
    </citation>
    <scope>IDENTIFICATION</scope>
    <source>
        <tissue evidence="4">Gonads</tissue>
    </source>
</reference>
<dbReference type="InterPro" id="IPR000998">
    <property type="entry name" value="MAM_dom"/>
</dbReference>
<sequence>MRDKMRSYRETCSVGLCGMLIAFLLGTALVEPVTSQTEHVLLNCTFEDPTICNFKFDRNHSQAEWIRHRGQTPSSRTGPDGDHTTGDGYYMYMEASRVLPDSQARLQFPPLPRSTTPR</sequence>
<dbReference type="RefSeq" id="XP_013390076.1">
    <property type="nucleotide sequence ID" value="XM_013534622.2"/>
</dbReference>
<feature type="domain" description="MAM" evidence="2">
    <location>
        <begin position="42"/>
        <end position="118"/>
    </location>
</feature>
<keyword evidence="3" id="KW-1185">Reference proteome</keyword>
<organism evidence="3 4">
    <name type="scientific">Lingula anatina</name>
    <name type="common">Brachiopod</name>
    <name type="synonym">Lingula unguis</name>
    <dbReference type="NCBI Taxonomy" id="7574"/>
    <lineage>
        <taxon>Eukaryota</taxon>
        <taxon>Metazoa</taxon>
        <taxon>Spiralia</taxon>
        <taxon>Lophotrochozoa</taxon>
        <taxon>Brachiopoda</taxon>
        <taxon>Linguliformea</taxon>
        <taxon>Lingulata</taxon>
        <taxon>Lingulida</taxon>
        <taxon>Linguloidea</taxon>
        <taxon>Lingulidae</taxon>
        <taxon>Lingula</taxon>
    </lineage>
</organism>
<evidence type="ECO:0000259" key="2">
    <source>
        <dbReference type="PROSITE" id="PS50060"/>
    </source>
</evidence>
<dbReference type="AlphaFoldDB" id="A0A1S3HWZ7"/>
<dbReference type="SUPFAM" id="SSF49899">
    <property type="entry name" value="Concanavalin A-like lectins/glucanases"/>
    <property type="match status" value="1"/>
</dbReference>
<protein>
    <submittedName>
        <fullName evidence="4">MAM domain-containing protein 2-like</fullName>
    </submittedName>
</protein>
<dbReference type="PROSITE" id="PS50060">
    <property type="entry name" value="MAM_2"/>
    <property type="match status" value="1"/>
</dbReference>
<dbReference type="Proteomes" id="UP000085678">
    <property type="component" value="Unplaced"/>
</dbReference>
<dbReference type="KEGG" id="lak:106158571"/>
<dbReference type="CDD" id="cd06263">
    <property type="entry name" value="MAM"/>
    <property type="match status" value="1"/>
</dbReference>
<name>A0A1S3HWZ7_LINAN</name>
<dbReference type="OrthoDB" id="10020495at2759"/>
<dbReference type="PANTHER" id="PTHR23282:SF142">
    <property type="entry name" value="MAM DOMAIN-CONTAINING PROTEIN"/>
    <property type="match status" value="1"/>
</dbReference>
<dbReference type="Pfam" id="PF00629">
    <property type="entry name" value="MAM"/>
    <property type="match status" value="1"/>
</dbReference>
<evidence type="ECO:0000256" key="1">
    <source>
        <dbReference type="SAM" id="MobiDB-lite"/>
    </source>
</evidence>
<gene>
    <name evidence="4" type="primary">LOC106158571</name>
</gene>
<accession>A0A1S3HWZ7</accession>
<evidence type="ECO:0000313" key="3">
    <source>
        <dbReference type="Proteomes" id="UP000085678"/>
    </source>
</evidence>
<dbReference type="InParanoid" id="A0A1S3HWZ7"/>
<feature type="region of interest" description="Disordered" evidence="1">
    <location>
        <begin position="66"/>
        <end position="88"/>
    </location>
</feature>
<dbReference type="PANTHER" id="PTHR23282">
    <property type="entry name" value="APICAL ENDOSOMAL GLYCOPROTEIN PRECURSOR"/>
    <property type="match status" value="1"/>
</dbReference>
<dbReference type="InterPro" id="IPR051560">
    <property type="entry name" value="MAM_domain-containing"/>
</dbReference>
<dbReference type="InterPro" id="IPR013320">
    <property type="entry name" value="ConA-like_dom_sf"/>
</dbReference>